<dbReference type="Pfam" id="PF24681">
    <property type="entry name" value="Kelch_KLHDC2_KLHL20_DRC7"/>
    <property type="match status" value="1"/>
</dbReference>
<proteinExistence type="predicted"/>
<dbReference type="Pfam" id="PF00651">
    <property type="entry name" value="BTB"/>
    <property type="match status" value="1"/>
</dbReference>
<dbReference type="EMBL" id="GBHO01039655">
    <property type="protein sequence ID" value="JAG03949.1"/>
    <property type="molecule type" value="Transcribed_RNA"/>
</dbReference>
<dbReference type="PANTHER" id="PTHR45632:SF3">
    <property type="entry name" value="KELCH-LIKE PROTEIN 32"/>
    <property type="match status" value="1"/>
</dbReference>
<dbReference type="EMBL" id="GDHC01016152">
    <property type="protein sequence ID" value="JAQ02477.1"/>
    <property type="molecule type" value="Transcribed_RNA"/>
</dbReference>
<dbReference type="UniPathway" id="UPA00143"/>
<dbReference type="PANTHER" id="PTHR45632">
    <property type="entry name" value="LD33804P"/>
    <property type="match status" value="1"/>
</dbReference>
<dbReference type="SUPFAM" id="SSF117281">
    <property type="entry name" value="Kelch motif"/>
    <property type="match status" value="2"/>
</dbReference>
<reference evidence="7" key="1">
    <citation type="journal article" date="2014" name="PLoS ONE">
        <title>Transcriptome-Based Identification of ABC Transporters in the Western Tarnished Plant Bug Lygus hesperus.</title>
        <authorList>
            <person name="Hull J.J."/>
            <person name="Chaney K."/>
            <person name="Geib S.M."/>
            <person name="Fabrick J.A."/>
            <person name="Brent C.S."/>
            <person name="Walsh D."/>
            <person name="Lavine L.C."/>
        </authorList>
    </citation>
    <scope>NUCLEOTIDE SEQUENCE</scope>
</reference>
<dbReference type="AlphaFoldDB" id="A0A0A9W813"/>
<feature type="domain" description="BTB" evidence="6">
    <location>
        <begin position="62"/>
        <end position="129"/>
    </location>
</feature>
<evidence type="ECO:0000256" key="5">
    <source>
        <dbReference type="SAM" id="MobiDB-lite"/>
    </source>
</evidence>
<keyword evidence="3" id="KW-0677">Repeat</keyword>
<reference evidence="9" key="4">
    <citation type="journal article" date="2016" name="Gigascience">
        <title>De novo construction of an expanded transcriptome assembly for the western tarnished plant bug, Lygus hesperus.</title>
        <authorList>
            <person name="Tassone E.E."/>
            <person name="Geib S.M."/>
            <person name="Hall B."/>
            <person name="Fabrick J.A."/>
            <person name="Brent C.S."/>
            <person name="Hull J.J."/>
        </authorList>
    </citation>
    <scope>NUCLEOTIDE SEQUENCE</scope>
</reference>
<dbReference type="InterPro" id="IPR011333">
    <property type="entry name" value="SKP1/BTB/POZ_sf"/>
</dbReference>
<protein>
    <recommendedName>
        <fullName evidence="1">Kelch-like protein diablo</fullName>
    </recommendedName>
</protein>
<dbReference type="SMART" id="SM00875">
    <property type="entry name" value="BACK"/>
    <property type="match status" value="1"/>
</dbReference>
<keyword evidence="2" id="KW-0880">Kelch repeat</keyword>
<dbReference type="EMBL" id="GBRD01002344">
    <property type="protein sequence ID" value="JAG63477.1"/>
    <property type="molecule type" value="Transcribed_RNA"/>
</dbReference>
<dbReference type="GO" id="GO:0016567">
    <property type="term" value="P:protein ubiquitination"/>
    <property type="evidence" value="ECO:0007669"/>
    <property type="project" value="UniProtKB-UniPathway"/>
</dbReference>
<dbReference type="GO" id="GO:0003779">
    <property type="term" value="F:actin binding"/>
    <property type="evidence" value="ECO:0007669"/>
    <property type="project" value="UniProtKB-KW"/>
</dbReference>
<dbReference type="SMART" id="SM00612">
    <property type="entry name" value="Kelch"/>
    <property type="match status" value="6"/>
</dbReference>
<dbReference type="Pfam" id="PF01344">
    <property type="entry name" value="Kelch_1"/>
    <property type="match status" value="2"/>
</dbReference>
<reference evidence="8" key="3">
    <citation type="submission" date="2014-09" db="EMBL/GenBank/DDBJ databases">
        <authorList>
            <person name="Magalhaes I.L.F."/>
            <person name="Oliveira U."/>
            <person name="Santos F.R."/>
            <person name="Vidigal T.H.D.A."/>
            <person name="Brescovit A.D."/>
            <person name="Santos A.J."/>
        </authorList>
    </citation>
    <scope>NUCLEOTIDE SEQUENCE</scope>
</reference>
<dbReference type="InterPro" id="IPR006652">
    <property type="entry name" value="Kelch_1"/>
</dbReference>
<feature type="region of interest" description="Disordered" evidence="5">
    <location>
        <begin position="1"/>
        <end position="28"/>
    </location>
</feature>
<evidence type="ECO:0000256" key="1">
    <source>
        <dbReference type="ARBA" id="ARBA00013699"/>
    </source>
</evidence>
<dbReference type="Gene3D" id="1.25.40.420">
    <property type="match status" value="1"/>
</dbReference>
<evidence type="ECO:0000256" key="3">
    <source>
        <dbReference type="ARBA" id="ARBA00022737"/>
    </source>
</evidence>
<evidence type="ECO:0000256" key="4">
    <source>
        <dbReference type="ARBA" id="ARBA00043912"/>
    </source>
</evidence>
<dbReference type="Gene3D" id="2.120.10.80">
    <property type="entry name" value="Kelch-type beta propeller"/>
    <property type="match status" value="2"/>
</dbReference>
<evidence type="ECO:0000256" key="2">
    <source>
        <dbReference type="ARBA" id="ARBA00022441"/>
    </source>
</evidence>
<dbReference type="Gene3D" id="3.30.710.10">
    <property type="entry name" value="Potassium Channel Kv1.1, Chain A"/>
    <property type="match status" value="1"/>
</dbReference>
<organism evidence="7">
    <name type="scientific">Lygus hesperus</name>
    <name type="common">Western plant bug</name>
    <dbReference type="NCBI Taxonomy" id="30085"/>
    <lineage>
        <taxon>Eukaryota</taxon>
        <taxon>Metazoa</taxon>
        <taxon>Ecdysozoa</taxon>
        <taxon>Arthropoda</taxon>
        <taxon>Hexapoda</taxon>
        <taxon>Insecta</taxon>
        <taxon>Pterygota</taxon>
        <taxon>Neoptera</taxon>
        <taxon>Paraneoptera</taxon>
        <taxon>Hemiptera</taxon>
        <taxon>Heteroptera</taxon>
        <taxon>Panheteroptera</taxon>
        <taxon>Cimicomorpha</taxon>
        <taxon>Miridae</taxon>
        <taxon>Mirini</taxon>
        <taxon>Lygus</taxon>
    </lineage>
</organism>
<dbReference type="SMART" id="SM00225">
    <property type="entry name" value="BTB"/>
    <property type="match status" value="1"/>
</dbReference>
<evidence type="ECO:0000313" key="7">
    <source>
        <dbReference type="EMBL" id="JAG03949.1"/>
    </source>
</evidence>
<dbReference type="InterPro" id="IPR017096">
    <property type="entry name" value="BTB-kelch_protein"/>
</dbReference>
<dbReference type="PROSITE" id="PS50097">
    <property type="entry name" value="BTB"/>
    <property type="match status" value="1"/>
</dbReference>
<dbReference type="PIRSF" id="PIRSF037037">
    <property type="entry name" value="Kelch-like_protein_gigaxonin"/>
    <property type="match status" value="1"/>
</dbReference>
<dbReference type="InterPro" id="IPR015915">
    <property type="entry name" value="Kelch-typ_b-propeller"/>
</dbReference>
<accession>A0A0A9W813</accession>
<dbReference type="FunFam" id="1.25.40.420:FF:000001">
    <property type="entry name" value="Kelch-like family member 12"/>
    <property type="match status" value="1"/>
</dbReference>
<evidence type="ECO:0000313" key="9">
    <source>
        <dbReference type="EMBL" id="JAQ02477.1"/>
    </source>
</evidence>
<feature type="compositionally biased region" description="Basic and acidic residues" evidence="5">
    <location>
        <begin position="1"/>
        <end position="17"/>
    </location>
</feature>
<dbReference type="SUPFAM" id="SSF54695">
    <property type="entry name" value="POZ domain"/>
    <property type="match status" value="1"/>
</dbReference>
<comment type="function">
    <text evidence="4">Probable substrate-specific adapter of an E3 ubiquitin-protein ligase complex which mediates the ubiquitination and subsequent proteasomal degradation of target proteins. May have a role in synapse differentiation and growth.</text>
</comment>
<evidence type="ECO:0000313" key="8">
    <source>
        <dbReference type="EMBL" id="JAG63477.1"/>
    </source>
</evidence>
<dbReference type="InterPro" id="IPR000210">
    <property type="entry name" value="BTB/POZ_dom"/>
</dbReference>
<reference evidence="7" key="2">
    <citation type="submission" date="2014-07" db="EMBL/GenBank/DDBJ databases">
        <authorList>
            <person name="Hull J."/>
        </authorList>
    </citation>
    <scope>NUCLEOTIDE SEQUENCE</scope>
</reference>
<evidence type="ECO:0000259" key="6">
    <source>
        <dbReference type="PROSITE" id="PS50097"/>
    </source>
</evidence>
<name>A0A0A9W813_LYGHE</name>
<dbReference type="InterPro" id="IPR011705">
    <property type="entry name" value="BACK"/>
</dbReference>
<gene>
    <name evidence="7" type="primary">KLHL5</name>
    <name evidence="9" type="synonym">KLHL5_0</name>
    <name evidence="7" type="ORF">CM83_60414</name>
    <name evidence="9" type="ORF">g.55979</name>
</gene>
<dbReference type="Pfam" id="PF07707">
    <property type="entry name" value="BACK"/>
    <property type="match status" value="1"/>
</dbReference>
<sequence>MANPFKDRSTESLRSGEEEPPPSYSEHSLSSIASHDERFICRDHAGTSFSKMHKYYLVDKLTDVTLIAGETKIRAHRLVLCSASDYFSAMFTSDLLEARQTDIELHSVCGTALRELVEYCYTGSVELREDSVETLLSTASLLGLHKVVDACSVFLRRQLDPTNCIGIALFADSRSCSQLHDAAISYIADHFVEVLRNQEFLMLPAEEVGKLLASDDLNVPSEEVIFRGLMTWIHHDSDKRRSDIPKLLQYVKLPLLTAGFITDVVEPEVGVEGHSLVVEALTYHILPERRSTLHSFRTTPRKSTVGHLYAVGGVDANKAGATSIEAYDSRKDCWFHVGSMAVRRLQFGLASIGSRLIIVGGRDGLKTLNTVEWFDIETKVWQVLSPMSTHRHGLGLALMADKGPLYAVGGHDGWSYLNTAERWDPETGTWSYVAPMITQRSTVGLAVLNDRLYAVGGRDGVSCLKTVEVYDPHTNKWSSCASMSKRRGGVGVAVLGGCLYALGGHDVPSVHPSAAKFDCVERYDPRTDTWTNVACMSIGRDAIGVGVLGDKLLAVGGYDGQSYLRLVEAYDPHMNAWTQVAPLSTGRAGSCVASVRNP</sequence>